<dbReference type="Pfam" id="PF08241">
    <property type="entry name" value="Methyltransf_11"/>
    <property type="match status" value="1"/>
</dbReference>
<name>A0A7S2FRJ3_9STRA</name>
<dbReference type="Gene3D" id="3.40.50.150">
    <property type="entry name" value="Vaccinia Virus protein VP39"/>
    <property type="match status" value="1"/>
</dbReference>
<accession>A0A7S2FRJ3</accession>
<dbReference type="InterPro" id="IPR029063">
    <property type="entry name" value="SAM-dependent_MTases_sf"/>
</dbReference>
<protein>
    <recommendedName>
        <fullName evidence="1">Methyltransferase type 11 domain-containing protein</fullName>
    </recommendedName>
</protein>
<sequence>MSPFYLDKSRKNDAYWRQRYAGTNGGAEPPAARLVQANAEKLPFEDASFDAVTCVYLFHEMPAEARANAAAEMARVVKPGGTVVFTDSIQRGDRPALDEGLDKFENLNEPHYPSYIRSDVPKYFTDAGLVCGDKSVASTSKTLSFTKPL</sequence>
<dbReference type="SUPFAM" id="SSF53335">
    <property type="entry name" value="S-adenosyl-L-methionine-dependent methyltransferases"/>
    <property type="match status" value="1"/>
</dbReference>
<reference evidence="2" key="1">
    <citation type="submission" date="2021-01" db="EMBL/GenBank/DDBJ databases">
        <authorList>
            <person name="Corre E."/>
            <person name="Pelletier E."/>
            <person name="Niang G."/>
            <person name="Scheremetjew M."/>
            <person name="Finn R."/>
            <person name="Kale V."/>
            <person name="Holt S."/>
            <person name="Cochrane G."/>
            <person name="Meng A."/>
            <person name="Brown T."/>
            <person name="Cohen L."/>
        </authorList>
    </citation>
    <scope>NUCLEOTIDE SEQUENCE</scope>
    <source>
        <strain evidence="2">RCC1693</strain>
    </source>
</reference>
<dbReference type="EMBL" id="HBGT01013214">
    <property type="protein sequence ID" value="CAD9409683.1"/>
    <property type="molecule type" value="Transcribed_RNA"/>
</dbReference>
<proteinExistence type="predicted"/>
<evidence type="ECO:0000313" key="2">
    <source>
        <dbReference type="EMBL" id="CAD9409683.1"/>
    </source>
</evidence>
<gene>
    <name evidence="2" type="ORF">FPAR1323_LOCUS7088</name>
</gene>
<feature type="domain" description="Methyltransferase type 11" evidence="1">
    <location>
        <begin position="7"/>
        <end position="85"/>
    </location>
</feature>
<dbReference type="GO" id="GO:0008757">
    <property type="term" value="F:S-adenosylmethionine-dependent methyltransferase activity"/>
    <property type="evidence" value="ECO:0007669"/>
    <property type="project" value="InterPro"/>
</dbReference>
<organism evidence="2">
    <name type="scientific">Florenciella parvula</name>
    <dbReference type="NCBI Taxonomy" id="236787"/>
    <lineage>
        <taxon>Eukaryota</taxon>
        <taxon>Sar</taxon>
        <taxon>Stramenopiles</taxon>
        <taxon>Ochrophyta</taxon>
        <taxon>Dictyochophyceae</taxon>
        <taxon>Florenciellales</taxon>
        <taxon>Florenciella</taxon>
    </lineage>
</organism>
<dbReference type="InterPro" id="IPR013216">
    <property type="entry name" value="Methyltransf_11"/>
</dbReference>
<dbReference type="PANTHER" id="PTHR42912">
    <property type="entry name" value="METHYLTRANSFERASE"/>
    <property type="match status" value="1"/>
</dbReference>
<dbReference type="PANTHER" id="PTHR42912:SF81">
    <property type="entry name" value="METHYLTRANSFERASE DOMAIN-CONTAINING PROTEIN"/>
    <property type="match status" value="1"/>
</dbReference>
<dbReference type="InterPro" id="IPR050508">
    <property type="entry name" value="Methyltransf_Superfamily"/>
</dbReference>
<evidence type="ECO:0000259" key="1">
    <source>
        <dbReference type="Pfam" id="PF08241"/>
    </source>
</evidence>
<dbReference type="AlphaFoldDB" id="A0A7S2FRJ3"/>